<dbReference type="GO" id="GO:0016020">
    <property type="term" value="C:membrane"/>
    <property type="evidence" value="ECO:0007669"/>
    <property type="project" value="InterPro"/>
</dbReference>
<accession>A0A1I4LQ89</accession>
<dbReference type="PANTHER" id="PTHR24421:SF10">
    <property type="entry name" value="NITRATE_NITRITE SENSOR PROTEIN NARQ"/>
    <property type="match status" value="1"/>
</dbReference>
<dbReference type="InterPro" id="IPR003594">
    <property type="entry name" value="HATPase_dom"/>
</dbReference>
<sequence length="359" mass="39200">MSRRTVAVEPAIRVLDAIDDPVVLLDVRGTVLHRNRAACACLTAIVPDDRLPTCRQEDAERLAVELALCEATRIPFHKRLELQEGPTRLRFRGRGTRIEDGPGGRRCILLHLVPEQDRAPHIDEALDAAARREQAERERDQVLLRLYRANQEERLRLARDLHDQTGQHIVGLALGIRALEKHVSTPVGLAEIGQLRARLDEVARELHRIAFALRPTALDDFGLGAAVGRLLADWGVAHGIATDFEATGIAFDLASEVEITLFRLCQEALNNIGKHAACATTVSIAIHYEGSVVSLIIEDDGSGCVEEDLSAARLLARGKLGIVGMRERVGMVGGTFAIESLPGAGTTLVARIDQQGRQP</sequence>
<dbReference type="Pfam" id="PF07730">
    <property type="entry name" value="HisKA_3"/>
    <property type="match status" value="1"/>
</dbReference>
<comment type="catalytic activity">
    <reaction evidence="1">
        <text>ATP + protein L-histidine = ADP + protein N-phospho-L-histidine.</text>
        <dbReference type="EC" id="2.7.13.3"/>
    </reaction>
</comment>
<evidence type="ECO:0000256" key="1">
    <source>
        <dbReference type="ARBA" id="ARBA00000085"/>
    </source>
</evidence>
<dbReference type="GO" id="GO:0005524">
    <property type="term" value="F:ATP binding"/>
    <property type="evidence" value="ECO:0007669"/>
    <property type="project" value="UniProtKB-KW"/>
</dbReference>
<dbReference type="Pfam" id="PF02518">
    <property type="entry name" value="HATPase_c"/>
    <property type="match status" value="1"/>
</dbReference>
<dbReference type="RefSeq" id="WP_165616538.1">
    <property type="nucleotide sequence ID" value="NZ_FOSV01000031.1"/>
</dbReference>
<gene>
    <name evidence="11" type="ORF">SAMN04488125_1316</name>
</gene>
<evidence type="ECO:0000313" key="11">
    <source>
        <dbReference type="EMBL" id="SFL92983.1"/>
    </source>
</evidence>
<dbReference type="AlphaFoldDB" id="A0A1I4LQ89"/>
<evidence type="ECO:0000256" key="6">
    <source>
        <dbReference type="ARBA" id="ARBA00022777"/>
    </source>
</evidence>
<dbReference type="SUPFAM" id="SSF55874">
    <property type="entry name" value="ATPase domain of HSP90 chaperone/DNA topoisomerase II/histidine kinase"/>
    <property type="match status" value="1"/>
</dbReference>
<evidence type="ECO:0000256" key="2">
    <source>
        <dbReference type="ARBA" id="ARBA00012438"/>
    </source>
</evidence>
<feature type="domain" description="Histidine kinase/HSP90-like ATPase" evidence="9">
    <location>
        <begin position="257"/>
        <end position="354"/>
    </location>
</feature>
<evidence type="ECO:0000259" key="9">
    <source>
        <dbReference type="Pfam" id="PF02518"/>
    </source>
</evidence>
<evidence type="ECO:0000256" key="7">
    <source>
        <dbReference type="ARBA" id="ARBA00022840"/>
    </source>
</evidence>
<dbReference type="Gene3D" id="1.20.5.1930">
    <property type="match status" value="1"/>
</dbReference>
<keyword evidence="4" id="KW-0808">Transferase</keyword>
<evidence type="ECO:0000256" key="3">
    <source>
        <dbReference type="ARBA" id="ARBA00022553"/>
    </source>
</evidence>
<evidence type="ECO:0000313" key="12">
    <source>
        <dbReference type="Proteomes" id="UP000198804"/>
    </source>
</evidence>
<keyword evidence="5" id="KW-0547">Nucleotide-binding</keyword>
<dbReference type="STRING" id="414703.SAMN04488125_1316"/>
<dbReference type="GO" id="GO:0046983">
    <property type="term" value="F:protein dimerization activity"/>
    <property type="evidence" value="ECO:0007669"/>
    <property type="project" value="InterPro"/>
</dbReference>
<dbReference type="PANTHER" id="PTHR24421">
    <property type="entry name" value="NITRATE/NITRITE SENSOR PROTEIN NARX-RELATED"/>
    <property type="match status" value="1"/>
</dbReference>
<dbReference type="EMBL" id="FOSV01000031">
    <property type="protein sequence ID" value="SFL92983.1"/>
    <property type="molecule type" value="Genomic_DNA"/>
</dbReference>
<evidence type="ECO:0000256" key="5">
    <source>
        <dbReference type="ARBA" id="ARBA00022741"/>
    </source>
</evidence>
<dbReference type="InterPro" id="IPR036890">
    <property type="entry name" value="HATPase_C_sf"/>
</dbReference>
<keyword evidence="12" id="KW-1185">Reference proteome</keyword>
<keyword evidence="8" id="KW-0902">Two-component regulatory system</keyword>
<keyword evidence="7" id="KW-0067">ATP-binding</keyword>
<reference evidence="12" key="1">
    <citation type="submission" date="2016-10" db="EMBL/GenBank/DDBJ databases">
        <authorList>
            <person name="Varghese N."/>
            <person name="Submissions S."/>
        </authorList>
    </citation>
    <scope>NUCLEOTIDE SEQUENCE [LARGE SCALE GENOMIC DNA]</scope>
    <source>
        <strain evidence="12">CGMCC 1.6474</strain>
    </source>
</reference>
<evidence type="ECO:0000256" key="4">
    <source>
        <dbReference type="ARBA" id="ARBA00022679"/>
    </source>
</evidence>
<proteinExistence type="predicted"/>
<keyword evidence="3" id="KW-0597">Phosphoprotein</keyword>
<dbReference type="CDD" id="cd16917">
    <property type="entry name" value="HATPase_UhpB-NarQ-NarX-like"/>
    <property type="match status" value="1"/>
</dbReference>
<name>A0A1I4LQ89_9HYPH</name>
<keyword evidence="6 11" id="KW-0418">Kinase</keyword>
<protein>
    <recommendedName>
        <fullName evidence="2">histidine kinase</fullName>
        <ecNumber evidence="2">2.7.13.3</ecNumber>
    </recommendedName>
</protein>
<dbReference type="EC" id="2.7.13.3" evidence="2"/>
<feature type="domain" description="Signal transduction histidine kinase subgroup 3 dimerisation and phosphoacceptor" evidence="10">
    <location>
        <begin position="153"/>
        <end position="218"/>
    </location>
</feature>
<dbReference type="GO" id="GO:0000155">
    <property type="term" value="F:phosphorelay sensor kinase activity"/>
    <property type="evidence" value="ECO:0007669"/>
    <property type="project" value="InterPro"/>
</dbReference>
<evidence type="ECO:0000256" key="8">
    <source>
        <dbReference type="ARBA" id="ARBA00023012"/>
    </source>
</evidence>
<dbReference type="Proteomes" id="UP000198804">
    <property type="component" value="Unassembled WGS sequence"/>
</dbReference>
<evidence type="ECO:0000259" key="10">
    <source>
        <dbReference type="Pfam" id="PF07730"/>
    </source>
</evidence>
<dbReference type="InterPro" id="IPR011712">
    <property type="entry name" value="Sig_transdc_His_kin_sub3_dim/P"/>
</dbReference>
<dbReference type="InterPro" id="IPR050482">
    <property type="entry name" value="Sensor_HK_TwoCompSys"/>
</dbReference>
<dbReference type="Gene3D" id="3.30.565.10">
    <property type="entry name" value="Histidine kinase-like ATPase, C-terminal domain"/>
    <property type="match status" value="1"/>
</dbReference>
<organism evidence="11 12">
    <name type="scientific">Methylorubrum salsuginis</name>
    <dbReference type="NCBI Taxonomy" id="414703"/>
    <lineage>
        <taxon>Bacteria</taxon>
        <taxon>Pseudomonadati</taxon>
        <taxon>Pseudomonadota</taxon>
        <taxon>Alphaproteobacteria</taxon>
        <taxon>Hyphomicrobiales</taxon>
        <taxon>Methylobacteriaceae</taxon>
        <taxon>Methylorubrum</taxon>
    </lineage>
</organism>